<dbReference type="AlphaFoldDB" id="A0A837FDT1"/>
<dbReference type="EMBL" id="JZYN01000032">
    <property type="protein sequence ID" value="KJM63714.1"/>
    <property type="molecule type" value="Genomic_DNA"/>
</dbReference>
<gene>
    <name evidence="1" type="ORF">SS59_20850</name>
</gene>
<organism evidence="1 2">
    <name type="scientific">Enterobacter hormaechei subsp. xiangfangensis</name>
    <dbReference type="NCBI Taxonomy" id="1296536"/>
    <lineage>
        <taxon>Bacteria</taxon>
        <taxon>Pseudomonadati</taxon>
        <taxon>Pseudomonadota</taxon>
        <taxon>Gammaproteobacteria</taxon>
        <taxon>Enterobacterales</taxon>
        <taxon>Enterobacteriaceae</taxon>
        <taxon>Enterobacter</taxon>
        <taxon>Enterobacter cloacae complex</taxon>
    </lineage>
</organism>
<accession>A0A837FDT1</accession>
<name>A0A837FDT1_9ENTR</name>
<proteinExistence type="predicted"/>
<evidence type="ECO:0000313" key="2">
    <source>
        <dbReference type="Proteomes" id="UP000033679"/>
    </source>
</evidence>
<evidence type="ECO:0000313" key="1">
    <source>
        <dbReference type="EMBL" id="KJM63714.1"/>
    </source>
</evidence>
<reference evidence="1 2" key="1">
    <citation type="submission" date="2015-03" db="EMBL/GenBank/DDBJ databases">
        <authorList>
            <person name="McCorrison J."/>
            <person name="Sanka R."/>
            <person name="Adams M."/>
            <person name="Brinkac L."/>
            <person name="Nierman W."/>
            <person name="Sutton G."/>
            <person name="Nelson K."/>
            <person name="Kiedrowski L."/>
            <person name="Guerrero D."/>
            <person name="Bonomo R."/>
        </authorList>
    </citation>
    <scope>NUCLEOTIDE SEQUENCE [LARGE SCALE GENOMIC DNA]</scope>
    <source>
        <strain evidence="1 2">39373</strain>
    </source>
</reference>
<sequence length="75" mass="9012">MIYIRHFCRGFALSFFRGLNMTIQTNDRAHLLGLLRIKLNLMKKEKLSTNEIYRCLEDWIVNREQVAVNKERKNV</sequence>
<protein>
    <submittedName>
        <fullName evidence="1">Uncharacterized protein</fullName>
    </submittedName>
</protein>
<comment type="caution">
    <text evidence="1">The sequence shown here is derived from an EMBL/GenBank/DDBJ whole genome shotgun (WGS) entry which is preliminary data.</text>
</comment>
<dbReference type="Proteomes" id="UP000033679">
    <property type="component" value="Unassembled WGS sequence"/>
</dbReference>